<dbReference type="PANTHER" id="PTHR43968">
    <property type="match status" value="1"/>
</dbReference>
<evidence type="ECO:0000259" key="2">
    <source>
        <dbReference type="PROSITE" id="PS50405"/>
    </source>
</evidence>
<evidence type="ECO:0000259" key="1">
    <source>
        <dbReference type="PROSITE" id="PS50404"/>
    </source>
</evidence>
<dbReference type="PROSITE" id="PS50404">
    <property type="entry name" value="GST_NTER"/>
    <property type="match status" value="1"/>
</dbReference>
<dbReference type="InterPro" id="IPR050983">
    <property type="entry name" value="GST_Omega/HSP26"/>
</dbReference>
<dbReference type="SUPFAM" id="SSF52833">
    <property type="entry name" value="Thioredoxin-like"/>
    <property type="match status" value="1"/>
</dbReference>
<dbReference type="InterPro" id="IPR036282">
    <property type="entry name" value="Glutathione-S-Trfase_C_sf"/>
</dbReference>
<dbReference type="InterPro" id="IPR036249">
    <property type="entry name" value="Thioredoxin-like_sf"/>
</dbReference>
<dbReference type="PROSITE" id="PS50405">
    <property type="entry name" value="GST_CTER"/>
    <property type="match status" value="1"/>
</dbReference>
<dbReference type="GO" id="GO:0005737">
    <property type="term" value="C:cytoplasm"/>
    <property type="evidence" value="ECO:0007669"/>
    <property type="project" value="TreeGrafter"/>
</dbReference>
<dbReference type="InterPro" id="IPR010987">
    <property type="entry name" value="Glutathione-S-Trfase_C-like"/>
</dbReference>
<dbReference type="STRING" id="145388.A0A0D2N287"/>
<dbReference type="SUPFAM" id="SSF47616">
    <property type="entry name" value="GST C-terminal domain-like"/>
    <property type="match status" value="1"/>
</dbReference>
<accession>A0A0D2N287</accession>
<dbReference type="CDD" id="cd00570">
    <property type="entry name" value="GST_N_family"/>
    <property type="match status" value="1"/>
</dbReference>
<dbReference type="Pfam" id="PF13410">
    <property type="entry name" value="GST_C_2"/>
    <property type="match status" value="1"/>
</dbReference>
<dbReference type="EMBL" id="KK100355">
    <property type="protein sequence ID" value="KIZ06572.1"/>
    <property type="molecule type" value="Genomic_DNA"/>
</dbReference>
<dbReference type="Proteomes" id="UP000054498">
    <property type="component" value="Unassembled WGS sequence"/>
</dbReference>
<sequence>MRSMIAQRGLSLATNSAPRSAACRAIITSHRDFKSVVPAQQRGLTSGVAARAGDIGAMLSGLKKALGQAGSAASPAAGAVLSFSDTAPSWEQLEEIVRAQEREHGVNFLAPDLDNGPTHPLALKRTFGSSEPIRVKLYRDHAAWCPYCQKVWLQLEEKRIPYVIEKINMRCYGDKPASFMAKVPNGLLPVLEIDGRVVTESSVIMGLLEDAFPDHKPLLPPKGSEARARAEALMRLERRFFGTWLEWLCSGWGQPAAQAGFERTMDAVAEALQAEGGPFFLGADISLVDITFAPMLERANASLAYYKGFFIRGKGQWPAVERWFEAMEARPTYLGTRSDHYTHCHDLPPQLGGCYMSDAGEPWAAAIDGQDGSSWRLPLAPLGPAALPEPYSVPENPPADRLEAAARMVANHKPIVRFALRGPGRPGARPVSAPLADPTAVPADAPAPAVDAALRHVVHALLAGVEAKQLSKDHALLVAEGGASWPGSFQGSDVFAAAEYLRDRVGVPRDMRMPAARQLRAHLNWLIDSLRPAAA</sequence>
<dbReference type="RefSeq" id="XP_013905591.1">
    <property type="nucleotide sequence ID" value="XM_014050137.1"/>
</dbReference>
<dbReference type="Gene3D" id="1.20.1050.10">
    <property type="match status" value="1"/>
</dbReference>
<dbReference type="InterPro" id="IPR040079">
    <property type="entry name" value="Glutathione_S-Trfase"/>
</dbReference>
<name>A0A0D2N287_9CHLO</name>
<dbReference type="SFLD" id="SFLDG00358">
    <property type="entry name" value="Main_(cytGST)"/>
    <property type="match status" value="1"/>
</dbReference>
<proteinExistence type="predicted"/>
<feature type="domain" description="GST N-terminal" evidence="1">
    <location>
        <begin position="135"/>
        <end position="216"/>
    </location>
</feature>
<keyword evidence="4" id="KW-1185">Reference proteome</keyword>
<dbReference type="Pfam" id="PF13409">
    <property type="entry name" value="GST_N_2"/>
    <property type="match status" value="1"/>
</dbReference>
<dbReference type="AlphaFoldDB" id="A0A0D2N287"/>
<evidence type="ECO:0000313" key="3">
    <source>
        <dbReference type="EMBL" id="KIZ06572.1"/>
    </source>
</evidence>
<feature type="domain" description="GST C-terminal" evidence="2">
    <location>
        <begin position="223"/>
        <end position="350"/>
    </location>
</feature>
<evidence type="ECO:0000313" key="4">
    <source>
        <dbReference type="Proteomes" id="UP000054498"/>
    </source>
</evidence>
<dbReference type="PANTHER" id="PTHR43968:SF14">
    <property type="entry name" value="GLUTATHIONE S-TRANSFERASE"/>
    <property type="match status" value="1"/>
</dbReference>
<dbReference type="Gene3D" id="3.40.30.10">
    <property type="entry name" value="Glutaredoxin"/>
    <property type="match status" value="1"/>
</dbReference>
<gene>
    <name evidence="3" type="ORF">MNEG_1376</name>
</gene>
<dbReference type="GeneID" id="25731254"/>
<dbReference type="PROSITE" id="PS51354">
    <property type="entry name" value="GLUTAREDOXIN_2"/>
    <property type="match status" value="1"/>
</dbReference>
<dbReference type="InterPro" id="IPR004045">
    <property type="entry name" value="Glutathione_S-Trfase_N"/>
</dbReference>
<reference evidence="3 4" key="1">
    <citation type="journal article" date="2013" name="BMC Genomics">
        <title>Reconstruction of the lipid metabolism for the microalga Monoraphidium neglectum from its genome sequence reveals characteristics suitable for biofuel production.</title>
        <authorList>
            <person name="Bogen C."/>
            <person name="Al-Dilaimi A."/>
            <person name="Albersmeier A."/>
            <person name="Wichmann J."/>
            <person name="Grundmann M."/>
            <person name="Rupp O."/>
            <person name="Lauersen K.J."/>
            <person name="Blifernez-Klassen O."/>
            <person name="Kalinowski J."/>
            <person name="Goesmann A."/>
            <person name="Mussgnug J.H."/>
            <person name="Kruse O."/>
        </authorList>
    </citation>
    <scope>NUCLEOTIDE SEQUENCE [LARGE SCALE GENOMIC DNA]</scope>
    <source>
        <strain evidence="3 4">SAG 48.87</strain>
    </source>
</reference>
<dbReference type="KEGG" id="mng:MNEG_1376"/>
<keyword evidence="3" id="KW-0808">Transferase</keyword>
<dbReference type="EC" id="2.5.1.18" evidence="3"/>
<dbReference type="GO" id="GO:0004364">
    <property type="term" value="F:glutathione transferase activity"/>
    <property type="evidence" value="ECO:0007669"/>
    <property type="project" value="UniProtKB-EC"/>
</dbReference>
<organism evidence="3 4">
    <name type="scientific">Monoraphidium neglectum</name>
    <dbReference type="NCBI Taxonomy" id="145388"/>
    <lineage>
        <taxon>Eukaryota</taxon>
        <taxon>Viridiplantae</taxon>
        <taxon>Chlorophyta</taxon>
        <taxon>core chlorophytes</taxon>
        <taxon>Chlorophyceae</taxon>
        <taxon>CS clade</taxon>
        <taxon>Sphaeropleales</taxon>
        <taxon>Selenastraceae</taxon>
        <taxon>Monoraphidium</taxon>
    </lineage>
</organism>
<dbReference type="OrthoDB" id="4951845at2759"/>
<dbReference type="SFLD" id="SFLDS00019">
    <property type="entry name" value="Glutathione_Transferase_(cytos"/>
    <property type="match status" value="1"/>
</dbReference>
<protein>
    <submittedName>
        <fullName evidence="3">Glutathione S-transferase</fullName>
        <ecNumber evidence="3">2.5.1.18</ecNumber>
    </submittedName>
</protein>